<gene>
    <name evidence="5" type="ORF">TeGR_g14047</name>
</gene>
<dbReference type="EMBL" id="BRYB01000589">
    <property type="protein sequence ID" value="GMI33504.1"/>
    <property type="molecule type" value="Genomic_DNA"/>
</dbReference>
<comment type="subcellular location">
    <subcellularLocation>
        <location evidence="1">Nucleus</location>
    </subcellularLocation>
</comment>
<accession>A0ABQ6MUH9</accession>
<feature type="region of interest" description="Disordered" evidence="4">
    <location>
        <begin position="249"/>
        <end position="288"/>
    </location>
</feature>
<proteinExistence type="inferred from homology"/>
<organism evidence="5 6">
    <name type="scientific">Tetraparma gracilis</name>
    <dbReference type="NCBI Taxonomy" id="2962635"/>
    <lineage>
        <taxon>Eukaryota</taxon>
        <taxon>Sar</taxon>
        <taxon>Stramenopiles</taxon>
        <taxon>Ochrophyta</taxon>
        <taxon>Bolidophyceae</taxon>
        <taxon>Parmales</taxon>
        <taxon>Triparmaceae</taxon>
        <taxon>Tetraparma</taxon>
    </lineage>
</organism>
<dbReference type="PANTHER" id="PTHR12940:SF0">
    <property type="entry name" value="SPLICING FACTOR ESS-2 HOMOLOG"/>
    <property type="match status" value="1"/>
</dbReference>
<evidence type="ECO:0000313" key="6">
    <source>
        <dbReference type="Proteomes" id="UP001165060"/>
    </source>
</evidence>
<comment type="similarity">
    <text evidence="2">Belongs to the ESS2 family.</text>
</comment>
<feature type="region of interest" description="Disordered" evidence="4">
    <location>
        <begin position="107"/>
        <end position="135"/>
    </location>
</feature>
<evidence type="ECO:0000313" key="5">
    <source>
        <dbReference type="EMBL" id="GMI33504.1"/>
    </source>
</evidence>
<feature type="non-terminal residue" evidence="5">
    <location>
        <position position="1"/>
    </location>
</feature>
<feature type="compositionally biased region" description="Basic and acidic residues" evidence="4">
    <location>
        <begin position="159"/>
        <end position="174"/>
    </location>
</feature>
<feature type="compositionally biased region" description="Pro residues" evidence="4">
    <location>
        <begin position="117"/>
        <end position="130"/>
    </location>
</feature>
<dbReference type="InterPro" id="IPR019148">
    <property type="entry name" value="Nuclear_protein_DGCR14_ESS-2"/>
</dbReference>
<keyword evidence="3" id="KW-0539">Nucleus</keyword>
<protein>
    <recommendedName>
        <fullName evidence="7">Protein DGCR14</fullName>
    </recommendedName>
</protein>
<evidence type="ECO:0000256" key="2">
    <source>
        <dbReference type="ARBA" id="ARBA00009072"/>
    </source>
</evidence>
<feature type="region of interest" description="Disordered" evidence="4">
    <location>
        <begin position="333"/>
        <end position="383"/>
    </location>
</feature>
<evidence type="ECO:0000256" key="4">
    <source>
        <dbReference type="SAM" id="MobiDB-lite"/>
    </source>
</evidence>
<evidence type="ECO:0008006" key="7">
    <source>
        <dbReference type="Google" id="ProtNLM"/>
    </source>
</evidence>
<sequence length="383" mass="41291">YFHEQHQEDLAAHRSAYAYAYAKDKPLMLMPDGSEMTSAKLLRMEATPLASDEFDLHVKGPLGGAKYEGKNALMMYPEAYEEPAEDRKLLLKNEAAGAVGAAALVKSRAKAGSSSHMPPPPPRPRGPLPPTASLSAPAAIQPENTRFPPEHHFNEFLKETGSGIDRRTYEESHATSEYSYDSSSKKKGDYRYVDMTPSFKAGEADIGSPIMTYGEIGATPLATHRDDDGLGRGHLKTLMRKQPDLSDTYQLKGESSRERAGRELADKARPNSTPALFPGGSVAASANNTPSIFGARSVKGGRKKDSAVNLTPAAQSLLQRSVGRGGALVGNLPTPNASVRGGGSFGSALRQSYSVASTKSRKEKRRATDDVRTPAAYRQQKKK</sequence>
<dbReference type="Proteomes" id="UP001165060">
    <property type="component" value="Unassembled WGS sequence"/>
</dbReference>
<keyword evidence="6" id="KW-1185">Reference proteome</keyword>
<name>A0ABQ6MUH9_9STRA</name>
<comment type="caution">
    <text evidence="5">The sequence shown here is derived from an EMBL/GenBank/DDBJ whole genome shotgun (WGS) entry which is preliminary data.</text>
</comment>
<evidence type="ECO:0000256" key="3">
    <source>
        <dbReference type="ARBA" id="ARBA00023242"/>
    </source>
</evidence>
<dbReference type="PANTHER" id="PTHR12940">
    <property type="entry name" value="ES-2 PROTEIN - RELATED"/>
    <property type="match status" value="1"/>
</dbReference>
<evidence type="ECO:0000256" key="1">
    <source>
        <dbReference type="ARBA" id="ARBA00004123"/>
    </source>
</evidence>
<feature type="compositionally biased region" description="Polar residues" evidence="4">
    <location>
        <begin position="349"/>
        <end position="358"/>
    </location>
</feature>
<feature type="region of interest" description="Disordered" evidence="4">
    <location>
        <begin position="159"/>
        <end position="187"/>
    </location>
</feature>
<feature type="compositionally biased region" description="Basic and acidic residues" evidence="4">
    <location>
        <begin position="254"/>
        <end position="269"/>
    </location>
</feature>
<dbReference type="Pfam" id="PF09751">
    <property type="entry name" value="Es2"/>
    <property type="match status" value="1"/>
</dbReference>
<reference evidence="5 6" key="1">
    <citation type="journal article" date="2023" name="Commun. Biol.">
        <title>Genome analysis of Parmales, the sister group of diatoms, reveals the evolutionary specialization of diatoms from phago-mixotrophs to photoautotrophs.</title>
        <authorList>
            <person name="Ban H."/>
            <person name="Sato S."/>
            <person name="Yoshikawa S."/>
            <person name="Yamada K."/>
            <person name="Nakamura Y."/>
            <person name="Ichinomiya M."/>
            <person name="Sato N."/>
            <person name="Blanc-Mathieu R."/>
            <person name="Endo H."/>
            <person name="Kuwata A."/>
            <person name="Ogata H."/>
        </authorList>
    </citation>
    <scope>NUCLEOTIDE SEQUENCE [LARGE SCALE GENOMIC DNA]</scope>
</reference>